<feature type="region of interest" description="Disordered" evidence="1">
    <location>
        <begin position="1"/>
        <end position="237"/>
    </location>
</feature>
<comment type="caution">
    <text evidence="2">The sequence shown here is derived from an EMBL/GenBank/DDBJ whole genome shotgun (WGS) entry which is preliminary data.</text>
</comment>
<feature type="compositionally biased region" description="Polar residues" evidence="1">
    <location>
        <begin position="213"/>
        <end position="230"/>
    </location>
</feature>
<organism evidence="2 3">
    <name type="scientific">Sporothrix schenckii 1099-18</name>
    <dbReference type="NCBI Taxonomy" id="1397361"/>
    <lineage>
        <taxon>Eukaryota</taxon>
        <taxon>Fungi</taxon>
        <taxon>Dikarya</taxon>
        <taxon>Ascomycota</taxon>
        <taxon>Pezizomycotina</taxon>
        <taxon>Sordariomycetes</taxon>
        <taxon>Sordariomycetidae</taxon>
        <taxon>Ophiostomatales</taxon>
        <taxon>Ophiostomataceae</taxon>
        <taxon>Sporothrix</taxon>
    </lineage>
</organism>
<dbReference type="EMBL" id="AXCR01000010">
    <property type="protein sequence ID" value="KJR82344.1"/>
    <property type="molecule type" value="Genomic_DNA"/>
</dbReference>
<feature type="compositionally biased region" description="Pro residues" evidence="1">
    <location>
        <begin position="41"/>
        <end position="54"/>
    </location>
</feature>
<feature type="compositionally biased region" description="Low complexity" evidence="1">
    <location>
        <begin position="394"/>
        <end position="440"/>
    </location>
</feature>
<feature type="compositionally biased region" description="Low complexity" evidence="1">
    <location>
        <begin position="30"/>
        <end position="40"/>
    </location>
</feature>
<feature type="compositionally biased region" description="Basic residues" evidence="1">
    <location>
        <begin position="483"/>
        <end position="496"/>
    </location>
</feature>
<dbReference type="RefSeq" id="XP_016585020.1">
    <property type="nucleotide sequence ID" value="XM_016730149.1"/>
</dbReference>
<feature type="compositionally biased region" description="Low complexity" evidence="1">
    <location>
        <begin position="320"/>
        <end position="331"/>
    </location>
</feature>
<evidence type="ECO:0000256" key="1">
    <source>
        <dbReference type="SAM" id="MobiDB-lite"/>
    </source>
</evidence>
<feature type="compositionally biased region" description="Low complexity" evidence="1">
    <location>
        <begin position="171"/>
        <end position="181"/>
    </location>
</feature>
<feature type="compositionally biased region" description="Polar residues" evidence="1">
    <location>
        <begin position="55"/>
        <end position="68"/>
    </location>
</feature>
<evidence type="ECO:0000313" key="2">
    <source>
        <dbReference type="EMBL" id="KJR82344.1"/>
    </source>
</evidence>
<feature type="compositionally biased region" description="Basic and acidic residues" evidence="1">
    <location>
        <begin position="368"/>
        <end position="381"/>
    </location>
</feature>
<dbReference type="AlphaFoldDB" id="A0A0F2LZS1"/>
<gene>
    <name evidence="2" type="ORF">SPSK_03311</name>
</gene>
<name>A0A0F2LZS1_SPOSC</name>
<reference evidence="2 3" key="1">
    <citation type="journal article" date="2014" name="BMC Genomics">
        <title>Comparative genomics of the major fungal agents of human and animal Sporotrichosis: Sporothrix schenckii and Sporothrix brasiliensis.</title>
        <authorList>
            <person name="Teixeira M.M."/>
            <person name="de Almeida L.G."/>
            <person name="Kubitschek-Barreira P."/>
            <person name="Alves F.L."/>
            <person name="Kioshima E.S."/>
            <person name="Abadio A.K."/>
            <person name="Fernandes L."/>
            <person name="Derengowski L.S."/>
            <person name="Ferreira K.S."/>
            <person name="Souza R.C."/>
            <person name="Ruiz J.C."/>
            <person name="de Andrade N.C."/>
            <person name="Paes H.C."/>
            <person name="Nicola A.M."/>
            <person name="Albuquerque P."/>
            <person name="Gerber A.L."/>
            <person name="Martins V.P."/>
            <person name="Peconick L.D."/>
            <person name="Neto A.V."/>
            <person name="Chaucanez C.B."/>
            <person name="Silva P.A."/>
            <person name="Cunha O.L."/>
            <person name="de Oliveira F.F."/>
            <person name="dos Santos T.C."/>
            <person name="Barros A.L."/>
            <person name="Soares M.A."/>
            <person name="de Oliveira L.M."/>
            <person name="Marini M.M."/>
            <person name="Villalobos-Duno H."/>
            <person name="Cunha M.M."/>
            <person name="de Hoog S."/>
            <person name="da Silveira J.F."/>
            <person name="Henrissat B."/>
            <person name="Nino-Vega G.A."/>
            <person name="Cisalpino P.S."/>
            <person name="Mora-Montes H.M."/>
            <person name="Almeida S.R."/>
            <person name="Stajich J.E."/>
            <person name="Lopes-Bezerra L.M."/>
            <person name="Vasconcelos A.T."/>
            <person name="Felipe M.S."/>
        </authorList>
    </citation>
    <scope>NUCLEOTIDE SEQUENCE [LARGE SCALE GENOMIC DNA]</scope>
    <source>
        <strain evidence="2 3">1099-18</strain>
    </source>
</reference>
<reference evidence="2 3" key="2">
    <citation type="journal article" date="2015" name="Eukaryot. Cell">
        <title>Asexual propagation of a virulent clone complex in a human and feline outbreak of sporotrichosis.</title>
        <authorList>
            <person name="Teixeira Mde M."/>
            <person name="Rodrigues A.M."/>
            <person name="Tsui C.K."/>
            <person name="de Almeida L.G."/>
            <person name="Van Diepeningen A.D."/>
            <person name="van den Ende B.G."/>
            <person name="Fernandes G.F."/>
            <person name="Kano R."/>
            <person name="Hamelin R.C."/>
            <person name="Lopes-Bezerra L.M."/>
            <person name="Vasconcelos A.T."/>
            <person name="de Hoog S."/>
            <person name="de Camargo Z.P."/>
            <person name="Felipe M.S."/>
        </authorList>
    </citation>
    <scope>NUCLEOTIDE SEQUENCE [LARGE SCALE GENOMIC DNA]</scope>
    <source>
        <strain evidence="2 3">1099-18</strain>
    </source>
</reference>
<evidence type="ECO:0000313" key="3">
    <source>
        <dbReference type="Proteomes" id="UP000033710"/>
    </source>
</evidence>
<feature type="compositionally biased region" description="Basic and acidic residues" evidence="1">
    <location>
        <begin position="182"/>
        <end position="201"/>
    </location>
</feature>
<proteinExistence type="predicted"/>
<feature type="region of interest" description="Disordered" evidence="1">
    <location>
        <begin position="317"/>
        <end position="347"/>
    </location>
</feature>
<dbReference type="VEuPathDB" id="FungiDB:SPSK_03311"/>
<feature type="compositionally biased region" description="Basic and acidic residues" evidence="1">
    <location>
        <begin position="473"/>
        <end position="482"/>
    </location>
</feature>
<feature type="compositionally biased region" description="Polar residues" evidence="1">
    <location>
        <begin position="157"/>
        <end position="169"/>
    </location>
</feature>
<dbReference type="KEGG" id="ssck:SPSK_03311"/>
<protein>
    <submittedName>
        <fullName evidence="2">Uncharacterized protein</fullName>
    </submittedName>
</protein>
<feature type="compositionally biased region" description="Basic and acidic residues" evidence="1">
    <location>
        <begin position="130"/>
        <end position="156"/>
    </location>
</feature>
<dbReference type="Proteomes" id="UP000033710">
    <property type="component" value="Unassembled WGS sequence"/>
</dbReference>
<sequence>MVREAKPPVVPPRPNRLRPRPHSPAPPTSSSPLPLAVVAGAPPPPSRPPVPPPSIYSQPKSAVTSSNLGVVEQTKPTGKGSKDNGPIKGVATEKKSSKMLPAGTQPVVSFGSDANGGSRTPSLGSAVYVVEKRDTESSAEKQNVKGNLAKEPRAREQTPNPEQVSTRKQVPTPGSSSGSTGKQRDARIKITDGTKKNDSQKEVSLQKPKERLAQSTELTRSTRSQSSKARGSSVGDVQSLIRSNHSSISVASTIQHLQQRQNVYRRSAEARALYAEAKDHYGKAKNHLQEALRLSVDVLRLTPHILVENVAAKEIGSNRTTSTSTSAPSASLVSRNKSARPVPEYPGLGIQYRSLFTPLLASVSNNDRDRKQALAKKRADDALAQDRAGSNRQTGAKASGASSSRSGRSSGTARTVPDRVPATTSAPESSPASISASVTSRGTGQSNRQRTKRRASTMVPSGPASVSTRTAARMRDNYEYRSRPRTRSAASRRLRKRKEEEVDHGILWFFSY</sequence>
<feature type="region of interest" description="Disordered" evidence="1">
    <location>
        <begin position="368"/>
        <end position="500"/>
    </location>
</feature>
<dbReference type="GeneID" id="27665426"/>
<accession>A0A0F2LZS1</accession>